<comment type="caution">
    <text evidence="1">The sequence shown here is derived from an EMBL/GenBank/DDBJ whole genome shotgun (WGS) entry which is preliminary data.</text>
</comment>
<dbReference type="EMBL" id="ASPP01009862">
    <property type="protein sequence ID" value="ETO23551.1"/>
    <property type="molecule type" value="Genomic_DNA"/>
</dbReference>
<keyword evidence="2" id="KW-1185">Reference proteome</keyword>
<protein>
    <submittedName>
        <fullName evidence="1">Uncharacterized protein</fullName>
    </submittedName>
</protein>
<proteinExistence type="predicted"/>
<dbReference type="Proteomes" id="UP000023152">
    <property type="component" value="Unassembled WGS sequence"/>
</dbReference>
<reference evidence="1 2" key="1">
    <citation type="journal article" date="2013" name="Curr. Biol.">
        <title>The Genome of the Foraminiferan Reticulomyxa filosa.</title>
        <authorList>
            <person name="Glockner G."/>
            <person name="Hulsmann N."/>
            <person name="Schleicher M."/>
            <person name="Noegel A.A."/>
            <person name="Eichinger L."/>
            <person name="Gallinger C."/>
            <person name="Pawlowski J."/>
            <person name="Sierra R."/>
            <person name="Euteneuer U."/>
            <person name="Pillet L."/>
            <person name="Moustafa A."/>
            <person name="Platzer M."/>
            <person name="Groth M."/>
            <person name="Szafranski K."/>
            <person name="Schliwa M."/>
        </authorList>
    </citation>
    <scope>NUCLEOTIDE SEQUENCE [LARGE SCALE GENOMIC DNA]</scope>
</reference>
<organism evidence="1 2">
    <name type="scientific">Reticulomyxa filosa</name>
    <dbReference type="NCBI Taxonomy" id="46433"/>
    <lineage>
        <taxon>Eukaryota</taxon>
        <taxon>Sar</taxon>
        <taxon>Rhizaria</taxon>
        <taxon>Retaria</taxon>
        <taxon>Foraminifera</taxon>
        <taxon>Monothalamids</taxon>
        <taxon>Reticulomyxidae</taxon>
        <taxon>Reticulomyxa</taxon>
    </lineage>
</organism>
<sequence length="278" mass="33627">MATDTQEQAFGPMEAEKMEIIEEDMLDILILEKEREWLAQPFQPYYNMAEEDDERAEASIEFKKQGREQIMKMRGEEIKDICKKYWIENEESRKQDFDEEELEYSVNQVKKRQWENDSKMEHSKHEYHRVLDRMEKDMGKAKKKIEEILTTICYKRPDISSQWQWYKTLQEIEEYDEVSIMLGIKTQSRVWVGRIYNDEGYRYYMKCKKNQGVEDIPEIDLLITSNGYITRNNELINIEDTMISRMVESMLNKKQLVTSRIMAIYHKWLDEEEGKEEN</sequence>
<evidence type="ECO:0000313" key="1">
    <source>
        <dbReference type="EMBL" id="ETO23551.1"/>
    </source>
</evidence>
<gene>
    <name evidence="1" type="ORF">RFI_13629</name>
</gene>
<name>X6NC04_RETFI</name>
<accession>X6NC04</accession>
<evidence type="ECO:0000313" key="2">
    <source>
        <dbReference type="Proteomes" id="UP000023152"/>
    </source>
</evidence>
<dbReference type="AlphaFoldDB" id="X6NC04"/>